<dbReference type="AlphaFoldDB" id="A0AAW4TTP8"/>
<gene>
    <name evidence="2" type="ORF">LIP63_01505</name>
</gene>
<dbReference type="RefSeq" id="WP_226790564.1">
    <property type="nucleotide sequence ID" value="NZ_JAHOCE010000022.1"/>
</dbReference>
<name>A0AAW4TTP8_BIFBR</name>
<protein>
    <submittedName>
        <fullName evidence="2">Uncharacterized protein</fullName>
    </submittedName>
</protein>
<dbReference type="EMBL" id="JAJBPF010000002">
    <property type="protein sequence ID" value="MCB5644089.1"/>
    <property type="molecule type" value="Genomic_DNA"/>
</dbReference>
<evidence type="ECO:0000313" key="2">
    <source>
        <dbReference type="EMBL" id="MCB5644089.1"/>
    </source>
</evidence>
<dbReference type="PANTHER" id="PTHR43092">
    <property type="entry name" value="L-CYSTEINE DESULFHYDRASE"/>
    <property type="match status" value="1"/>
</dbReference>
<sequence length="173" mass="19307">MVPPEGGQDGQDLWPLIDSWGFADPFPERFDEQGTQDLCGPIAAPESLREIERLWGWDAVRRYMSDLADYAERRVSEAASAVGGEDCSSPVRIPSPAMRLVKLPHGNRTPQELDALCPVFRDRILNELHAEVAVTQFDGELYLRLTAHAYVTADAIDRFAEQSIPTIVGWLRG</sequence>
<comment type="caution">
    <text evidence="2">The sequence shown here is derived from an EMBL/GenBank/DDBJ whole genome shotgun (WGS) entry which is preliminary data.</text>
</comment>
<proteinExistence type="predicted"/>
<organism evidence="2 3">
    <name type="scientific">Bifidobacterium breve</name>
    <dbReference type="NCBI Taxonomy" id="1685"/>
    <lineage>
        <taxon>Bacteria</taxon>
        <taxon>Bacillati</taxon>
        <taxon>Actinomycetota</taxon>
        <taxon>Actinomycetes</taxon>
        <taxon>Bifidobacteriales</taxon>
        <taxon>Bifidobacteriaceae</taxon>
        <taxon>Bifidobacterium</taxon>
    </lineage>
</organism>
<dbReference type="PANTHER" id="PTHR43092:SF2">
    <property type="entry name" value="HERCYNYLCYSTEINE SULFOXIDE LYASE"/>
    <property type="match status" value="1"/>
</dbReference>
<keyword evidence="1" id="KW-0663">Pyridoxal phosphate</keyword>
<accession>A0AAW4TTP8</accession>
<reference evidence="2" key="1">
    <citation type="submission" date="2021-10" db="EMBL/GenBank/DDBJ databases">
        <title>Collection of gut derived symbiotic bacterial strains cultured from healthy donors.</title>
        <authorList>
            <person name="Lin H."/>
            <person name="Littmann E."/>
            <person name="Claire K."/>
            <person name="Pamer E."/>
        </authorList>
    </citation>
    <scope>NUCLEOTIDE SEQUENCE</scope>
    <source>
        <strain evidence="2">MSK.23.105</strain>
    </source>
</reference>
<evidence type="ECO:0000313" key="3">
    <source>
        <dbReference type="Proteomes" id="UP001198148"/>
    </source>
</evidence>
<evidence type="ECO:0000256" key="1">
    <source>
        <dbReference type="ARBA" id="ARBA00022898"/>
    </source>
</evidence>
<dbReference type="SUPFAM" id="SSF53383">
    <property type="entry name" value="PLP-dependent transferases"/>
    <property type="match status" value="1"/>
</dbReference>
<dbReference type="Proteomes" id="UP001198148">
    <property type="component" value="Unassembled WGS sequence"/>
</dbReference>
<dbReference type="InterPro" id="IPR015424">
    <property type="entry name" value="PyrdxlP-dep_Trfase"/>
</dbReference>